<evidence type="ECO:0000313" key="3">
    <source>
        <dbReference type="Proteomes" id="UP000284057"/>
    </source>
</evidence>
<gene>
    <name evidence="2" type="ORF">DY240_28720</name>
</gene>
<dbReference type="GO" id="GO:0016705">
    <property type="term" value="F:oxidoreductase activity, acting on paired donors, with incorporation or reduction of molecular oxygen"/>
    <property type="evidence" value="ECO:0007669"/>
    <property type="project" value="InterPro"/>
</dbReference>
<dbReference type="PANTHER" id="PTHR30121">
    <property type="entry name" value="UNCHARACTERIZED PROTEIN YJGR-RELATED"/>
    <property type="match status" value="1"/>
</dbReference>
<feature type="non-terminal residue" evidence="2">
    <location>
        <position position="1"/>
    </location>
</feature>
<keyword evidence="2" id="KW-0547">Nucleotide-binding</keyword>
<accession>A0A418KH34</accession>
<dbReference type="InterPro" id="IPR027417">
    <property type="entry name" value="P-loop_NTPase"/>
</dbReference>
<sequence>TLDELALGERVFFLSVPLRPRGRGQLARESMQAAWTDLADRLAMPRRAPSAGMRQEAGKRARAIEQAIPAAFRPRPVTPAQMAWLHGHAQQRGLYIDAHPDPAGAAALGEQLLVRSAASLPSAILDEGGQSDVVDRSVRGWSPLARRFVKVTGQDAPERPSYQVLLALADVPADGMVFPGSEFLGNVDDAGVDADFAMRLNVRSSEEVAAKNRRAVAGLNDQFAQREGELSTGPHMLDQAAADLTEYQAQLERDKDEVEVETTVVFAVADTSAEAAQERAALLAGYYAGAGYKLVQPLGGQEALWWAMVPGTPVSRVVREFAQITTSNALSVAVPVVSTALGDESGPVLALNISTGQTGVVHHDPAGAATKLDVSGSLAIAGELGAGKSVALKKIASDAADRGGRFIAVDRTESGEWVTMARAIADATVVDVVDPRLSLDPLRVFGAQAGGRIAQSFLTPLLNVSPTSDRGVLLSDVLDPAYLAAQEIRGLGDLVRHLMDGCQLAGAVDLGRLMNVFARKDFGRVIFDGALPPLPLAARAIVFWTRTLELPDRDELQHAHLFEQMKLEKVFGRAVYALMAAVSRQICFSDRTELAVFVVDEAHHMTSSPEGERELTAFVRDGRKHQAAVALGSHDPEADFGDATLRGLIPTRILMRHRDHTLARRGLAWLDLDPADETLVELITQHTSPVDAALNAVPAERRGEALMRDPLGRVGRIKVLLPARPERRQAIGTTPPAAVAGGSRGSSTQAGGA</sequence>
<evidence type="ECO:0000313" key="2">
    <source>
        <dbReference type="EMBL" id="RIQ11416.1"/>
    </source>
</evidence>
<reference evidence="2 3" key="1">
    <citation type="submission" date="2018-09" db="EMBL/GenBank/DDBJ databases">
        <title>Isolation, diversity and antifungal activity of actinobacteria from wheat.</title>
        <authorList>
            <person name="Han C."/>
        </authorList>
    </citation>
    <scope>NUCLEOTIDE SEQUENCE [LARGE SCALE GENOMIC DNA]</scope>
    <source>
        <strain evidence="2 3">NEAU-YY265</strain>
    </source>
</reference>
<dbReference type="InterPro" id="IPR036661">
    <property type="entry name" value="Luciferase-like_sf"/>
</dbReference>
<dbReference type="AlphaFoldDB" id="A0A418KH34"/>
<dbReference type="InterPro" id="IPR051162">
    <property type="entry name" value="T4SS_component"/>
</dbReference>
<dbReference type="Gene3D" id="3.40.50.300">
    <property type="entry name" value="P-loop containing nucleotide triphosphate hydrolases"/>
    <property type="match status" value="2"/>
</dbReference>
<dbReference type="Pfam" id="PF12846">
    <property type="entry name" value="AAA_10"/>
    <property type="match status" value="1"/>
</dbReference>
<protein>
    <submittedName>
        <fullName evidence="2">ATP-binding protein</fullName>
    </submittedName>
</protein>
<keyword evidence="3" id="KW-1185">Reference proteome</keyword>
<dbReference type="SUPFAM" id="SSF52540">
    <property type="entry name" value="P-loop containing nucleoside triphosphate hydrolases"/>
    <property type="match status" value="1"/>
</dbReference>
<dbReference type="PANTHER" id="PTHR30121:SF6">
    <property type="entry name" value="SLR6007 PROTEIN"/>
    <property type="match status" value="1"/>
</dbReference>
<dbReference type="Proteomes" id="UP000284057">
    <property type="component" value="Unassembled WGS sequence"/>
</dbReference>
<feature type="region of interest" description="Disordered" evidence="1">
    <location>
        <begin position="726"/>
        <end position="753"/>
    </location>
</feature>
<comment type="caution">
    <text evidence="2">The sequence shown here is derived from an EMBL/GenBank/DDBJ whole genome shotgun (WGS) entry which is preliminary data.</text>
</comment>
<dbReference type="SUPFAM" id="SSF51679">
    <property type="entry name" value="Bacterial luciferase-like"/>
    <property type="match status" value="1"/>
</dbReference>
<dbReference type="EMBL" id="QUAL01000423">
    <property type="protein sequence ID" value="RIQ11416.1"/>
    <property type="molecule type" value="Genomic_DNA"/>
</dbReference>
<name>A0A418KH34_9ACTN</name>
<organism evidence="2 3">
    <name type="scientific">Jiangella rhizosphaerae</name>
    <dbReference type="NCBI Taxonomy" id="2293569"/>
    <lineage>
        <taxon>Bacteria</taxon>
        <taxon>Bacillati</taxon>
        <taxon>Actinomycetota</taxon>
        <taxon>Actinomycetes</taxon>
        <taxon>Jiangellales</taxon>
        <taxon>Jiangellaceae</taxon>
        <taxon>Jiangella</taxon>
    </lineage>
</organism>
<evidence type="ECO:0000256" key="1">
    <source>
        <dbReference type="SAM" id="MobiDB-lite"/>
    </source>
</evidence>
<proteinExistence type="predicted"/>
<keyword evidence="2" id="KW-0067">ATP-binding</keyword>
<dbReference type="GO" id="GO:0005524">
    <property type="term" value="F:ATP binding"/>
    <property type="evidence" value="ECO:0007669"/>
    <property type="project" value="UniProtKB-KW"/>
</dbReference>